<keyword evidence="2 5" id="KW-0689">Ribosomal protein</keyword>
<dbReference type="PANTHER" id="PTHR10544">
    <property type="entry name" value="60S RIBOSOMAL PROTEIN L28"/>
    <property type="match status" value="1"/>
</dbReference>
<comment type="similarity">
    <text evidence="1">Belongs to the eukaryotic ribosomal protein eL28 family.</text>
</comment>
<dbReference type="Pfam" id="PF01778">
    <property type="entry name" value="Ribosomal_L28e"/>
    <property type="match status" value="1"/>
</dbReference>
<dbReference type="InterPro" id="IPR029004">
    <property type="entry name" value="Ribosomal_eL28/Mak16"/>
</dbReference>
<sequence>MISHVPASDDFLWQVTKKHNAFTRASTSGHGARFSAEPGNVTAEVSFRASGLANAKTIDIREHDGGKGKPAATCDGKKLCGSFKSQAGEVKIAAKARPDLEKAALARISAINKAGRVKCAA</sequence>
<dbReference type="AlphaFoldDB" id="A4S554"/>
<dbReference type="STRING" id="436017.A4S554"/>
<evidence type="ECO:0000259" key="4">
    <source>
        <dbReference type="Pfam" id="PF01778"/>
    </source>
</evidence>
<dbReference type="OMA" id="HNAFTRA"/>
<name>A4S554_OSTLU</name>
<reference evidence="5 6" key="1">
    <citation type="journal article" date="2007" name="Proc. Natl. Acad. Sci. U.S.A.">
        <title>The tiny eukaryote Ostreococcus provides genomic insights into the paradox of plankton speciation.</title>
        <authorList>
            <person name="Palenik B."/>
            <person name="Grimwood J."/>
            <person name="Aerts A."/>
            <person name="Rouze P."/>
            <person name="Salamov A."/>
            <person name="Putnam N."/>
            <person name="Dupont C."/>
            <person name="Jorgensen R."/>
            <person name="Derelle E."/>
            <person name="Rombauts S."/>
            <person name="Zhou K."/>
            <person name="Otillar R."/>
            <person name="Merchant S.S."/>
            <person name="Podell S."/>
            <person name="Gaasterland T."/>
            <person name="Napoli C."/>
            <person name="Gendler K."/>
            <person name="Manuell A."/>
            <person name="Tai V."/>
            <person name="Vallon O."/>
            <person name="Piganeau G."/>
            <person name="Jancek S."/>
            <person name="Heijde M."/>
            <person name="Jabbari K."/>
            <person name="Bowler C."/>
            <person name="Lohr M."/>
            <person name="Robbens S."/>
            <person name="Werner G."/>
            <person name="Dubchak I."/>
            <person name="Pazour G.J."/>
            <person name="Ren Q."/>
            <person name="Paulsen I."/>
            <person name="Delwiche C."/>
            <person name="Schmutz J."/>
            <person name="Rokhsar D."/>
            <person name="Van de Peer Y."/>
            <person name="Moreau H."/>
            <person name="Grigoriev I.V."/>
        </authorList>
    </citation>
    <scope>NUCLEOTIDE SEQUENCE [LARGE SCALE GENOMIC DNA]</scope>
    <source>
        <strain evidence="5 6">CCE9901</strain>
    </source>
</reference>
<evidence type="ECO:0000256" key="2">
    <source>
        <dbReference type="ARBA" id="ARBA00022980"/>
    </source>
</evidence>
<keyword evidence="3" id="KW-0687">Ribonucleoprotein</keyword>
<evidence type="ECO:0000313" key="6">
    <source>
        <dbReference type="Proteomes" id="UP000001568"/>
    </source>
</evidence>
<dbReference type="GO" id="GO:0005840">
    <property type="term" value="C:ribosome"/>
    <property type="evidence" value="ECO:0007669"/>
    <property type="project" value="UniProtKB-KW"/>
</dbReference>
<protein>
    <submittedName>
        <fullName evidence="5">Ribosomal protein L28, component of cytosolic 80S ribosome and 60S large subunit</fullName>
    </submittedName>
</protein>
<accession>A4S554</accession>
<dbReference type="Gramene" id="ABO98844">
    <property type="protein sequence ID" value="ABO98844"/>
    <property type="gene ID" value="OSTLU_26642"/>
</dbReference>
<dbReference type="GeneID" id="5004498"/>
<dbReference type="GO" id="GO:1990904">
    <property type="term" value="C:ribonucleoprotein complex"/>
    <property type="evidence" value="ECO:0007669"/>
    <property type="project" value="UniProtKB-KW"/>
</dbReference>
<dbReference type="RefSeq" id="XP_001420551.1">
    <property type="nucleotide sequence ID" value="XM_001420514.1"/>
</dbReference>
<dbReference type="KEGG" id="olu:OSTLU_26642"/>
<dbReference type="EMBL" id="CP000591">
    <property type="protein sequence ID" value="ABO98844.1"/>
    <property type="molecule type" value="Genomic_DNA"/>
</dbReference>
<evidence type="ECO:0000256" key="1">
    <source>
        <dbReference type="ARBA" id="ARBA00007926"/>
    </source>
</evidence>
<dbReference type="OrthoDB" id="338850at2759"/>
<dbReference type="GO" id="GO:0003735">
    <property type="term" value="F:structural constituent of ribosome"/>
    <property type="evidence" value="ECO:0007669"/>
    <property type="project" value="InterPro"/>
</dbReference>
<dbReference type="Proteomes" id="UP000001568">
    <property type="component" value="Chromosome 11"/>
</dbReference>
<gene>
    <name evidence="5" type="primary">RPL28</name>
    <name evidence="5" type="ORF">OSTLU_26642</name>
</gene>
<dbReference type="HOGENOM" id="CLU_2041963_0_0_1"/>
<dbReference type="Gene3D" id="3.30.390.110">
    <property type="match status" value="1"/>
</dbReference>
<keyword evidence="6" id="KW-1185">Reference proteome</keyword>
<dbReference type="eggNOG" id="KOG3412">
    <property type="taxonomic scope" value="Eukaryota"/>
</dbReference>
<feature type="domain" description="Ribosomal eL28/Mak16" evidence="4">
    <location>
        <begin position="12"/>
        <end position="113"/>
    </location>
</feature>
<dbReference type="InterPro" id="IPR002672">
    <property type="entry name" value="Ribosomal_eL28"/>
</dbReference>
<organism evidence="5 6">
    <name type="scientific">Ostreococcus lucimarinus (strain CCE9901)</name>
    <dbReference type="NCBI Taxonomy" id="436017"/>
    <lineage>
        <taxon>Eukaryota</taxon>
        <taxon>Viridiplantae</taxon>
        <taxon>Chlorophyta</taxon>
        <taxon>Mamiellophyceae</taxon>
        <taxon>Mamiellales</taxon>
        <taxon>Bathycoccaceae</taxon>
        <taxon>Ostreococcus</taxon>
    </lineage>
</organism>
<evidence type="ECO:0000313" key="5">
    <source>
        <dbReference type="EMBL" id="ABO98844.1"/>
    </source>
</evidence>
<evidence type="ECO:0000256" key="3">
    <source>
        <dbReference type="ARBA" id="ARBA00023274"/>
    </source>
</evidence>
<dbReference type="GO" id="GO:0006412">
    <property type="term" value="P:translation"/>
    <property type="evidence" value="ECO:0007669"/>
    <property type="project" value="InterPro"/>
</dbReference>
<proteinExistence type="inferred from homology"/>